<protein>
    <submittedName>
        <fullName evidence="5">Heme ABC exporter ATP-binding protein CcmA</fullName>
    </submittedName>
</protein>
<keyword evidence="6" id="KW-1185">Reference proteome</keyword>
<dbReference type="PANTHER" id="PTHR43038">
    <property type="entry name" value="ATP-BINDING CASSETTE, SUB-FAMILY H, MEMBER 1"/>
    <property type="match status" value="1"/>
</dbReference>
<dbReference type="SUPFAM" id="SSF52540">
    <property type="entry name" value="P-loop containing nucleoside triphosphate hydrolases"/>
    <property type="match status" value="1"/>
</dbReference>
<dbReference type="InterPro" id="IPR003439">
    <property type="entry name" value="ABC_transporter-like_ATP-bd"/>
</dbReference>
<dbReference type="Proteomes" id="UP000609874">
    <property type="component" value="Unassembled WGS sequence"/>
</dbReference>
<dbReference type="InterPro" id="IPR027417">
    <property type="entry name" value="P-loop_NTPase"/>
</dbReference>
<dbReference type="InterPro" id="IPR017871">
    <property type="entry name" value="ABC_transporter-like_CS"/>
</dbReference>
<comment type="caution">
    <text evidence="5">The sequence shown here is derived from an EMBL/GenBank/DDBJ whole genome shotgun (WGS) entry which is preliminary data.</text>
</comment>
<dbReference type="PROSITE" id="PS50893">
    <property type="entry name" value="ABC_TRANSPORTER_2"/>
    <property type="match status" value="1"/>
</dbReference>
<dbReference type="PROSITE" id="PS00211">
    <property type="entry name" value="ABC_TRANSPORTER_1"/>
    <property type="match status" value="1"/>
</dbReference>
<dbReference type="Gene3D" id="3.40.50.300">
    <property type="entry name" value="P-loop containing nucleotide triphosphate hydrolases"/>
    <property type="match status" value="1"/>
</dbReference>
<dbReference type="GO" id="GO:0005524">
    <property type="term" value="F:ATP binding"/>
    <property type="evidence" value="ECO:0007669"/>
    <property type="project" value="UniProtKB-KW"/>
</dbReference>
<name>A0ABR8UQ35_9MICC</name>
<dbReference type="PANTHER" id="PTHR43038:SF3">
    <property type="entry name" value="ABC TRANSPORTER G FAMILY MEMBER 20 ISOFORM X1"/>
    <property type="match status" value="1"/>
</dbReference>
<dbReference type="EMBL" id="JACSQD010000001">
    <property type="protein sequence ID" value="MBD7994216.1"/>
    <property type="molecule type" value="Genomic_DNA"/>
</dbReference>
<evidence type="ECO:0000256" key="1">
    <source>
        <dbReference type="ARBA" id="ARBA00022741"/>
    </source>
</evidence>
<evidence type="ECO:0000259" key="4">
    <source>
        <dbReference type="PROSITE" id="PS50893"/>
    </source>
</evidence>
<dbReference type="InterPro" id="IPR005895">
    <property type="entry name" value="ABC_transptr_haem_export_CcmA"/>
</dbReference>
<dbReference type="SMART" id="SM00382">
    <property type="entry name" value="AAA"/>
    <property type="match status" value="1"/>
</dbReference>
<evidence type="ECO:0000256" key="3">
    <source>
        <dbReference type="ARBA" id="ARBA00022840"/>
    </source>
</evidence>
<keyword evidence="3 5" id="KW-0067">ATP-binding</keyword>
<evidence type="ECO:0000313" key="5">
    <source>
        <dbReference type="EMBL" id="MBD7994216.1"/>
    </source>
</evidence>
<feature type="domain" description="ABC transporter" evidence="4">
    <location>
        <begin position="7"/>
        <end position="230"/>
    </location>
</feature>
<dbReference type="RefSeq" id="WP_191806578.1">
    <property type="nucleotide sequence ID" value="NZ_JACSQD010000001.1"/>
</dbReference>
<organism evidence="5 6">
    <name type="scientific">Arthrobacter gallicola</name>
    <dbReference type="NCBI Taxonomy" id="2762225"/>
    <lineage>
        <taxon>Bacteria</taxon>
        <taxon>Bacillati</taxon>
        <taxon>Actinomycetota</taxon>
        <taxon>Actinomycetes</taxon>
        <taxon>Micrococcales</taxon>
        <taxon>Micrococcaceae</taxon>
        <taxon>Arthrobacter</taxon>
    </lineage>
</organism>
<sequence>MDMLPAVSVQDLAVRRGGNVVFDALSLDVPAGQVVGLMGPSGSGKSTLLRSVAGTQKTDGGTVTVLGQPAGSAQLRGRIGYMTQAPSVYDDLTVAENLAYFARLLGHGRDAVEQAIREVNLGPEAHRVVSGLSGGQRSRVSLAAALIGQPELLVLDEPTVGLDPLLRQELWRLFAQLAGRGTSLLVSSHVMDEASRCGRLLLLHKGRLLADLTPGELLEQTGAHDADRAFLVLLGGEP</sequence>
<reference evidence="5 6" key="1">
    <citation type="submission" date="2020-08" db="EMBL/GenBank/DDBJ databases">
        <title>A Genomic Blueprint of the Chicken Gut Microbiome.</title>
        <authorList>
            <person name="Gilroy R."/>
            <person name="Ravi A."/>
            <person name="Getino M."/>
            <person name="Pursley I."/>
            <person name="Horton D.L."/>
            <person name="Alikhan N.-F."/>
            <person name="Baker D."/>
            <person name="Gharbi K."/>
            <person name="Hall N."/>
            <person name="Watson M."/>
            <person name="Adriaenssens E.M."/>
            <person name="Foster-Nyarko E."/>
            <person name="Jarju S."/>
            <person name="Secka A."/>
            <person name="Antonio M."/>
            <person name="Oren A."/>
            <person name="Chaudhuri R."/>
            <person name="La Ragione R.M."/>
            <person name="Hildebrand F."/>
            <person name="Pallen M.J."/>
        </authorList>
    </citation>
    <scope>NUCLEOTIDE SEQUENCE [LARGE SCALE GENOMIC DNA]</scope>
    <source>
        <strain evidence="5 6">Sa2CUA1</strain>
    </source>
</reference>
<evidence type="ECO:0000256" key="2">
    <source>
        <dbReference type="ARBA" id="ARBA00022748"/>
    </source>
</evidence>
<keyword evidence="1" id="KW-0547">Nucleotide-binding</keyword>
<dbReference type="Pfam" id="PF00005">
    <property type="entry name" value="ABC_tran"/>
    <property type="match status" value="1"/>
</dbReference>
<dbReference type="NCBIfam" id="TIGR01189">
    <property type="entry name" value="ccmA"/>
    <property type="match status" value="1"/>
</dbReference>
<gene>
    <name evidence="5" type="primary">ccmA</name>
    <name evidence="5" type="ORF">H9639_02765</name>
</gene>
<keyword evidence="2" id="KW-0201">Cytochrome c-type biogenesis</keyword>
<proteinExistence type="predicted"/>
<dbReference type="InterPro" id="IPR003593">
    <property type="entry name" value="AAA+_ATPase"/>
</dbReference>
<dbReference type="CDD" id="cd03230">
    <property type="entry name" value="ABC_DR_subfamily_A"/>
    <property type="match status" value="1"/>
</dbReference>
<accession>A0ABR8UQ35</accession>
<evidence type="ECO:0000313" key="6">
    <source>
        <dbReference type="Proteomes" id="UP000609874"/>
    </source>
</evidence>